<dbReference type="RefSeq" id="WP_072907945.1">
    <property type="nucleotide sequence ID" value="NZ_FQZT01000005.1"/>
</dbReference>
<dbReference type="NCBIfam" id="TIGR00277">
    <property type="entry name" value="HDIG"/>
    <property type="match status" value="1"/>
</dbReference>
<protein>
    <submittedName>
        <fullName evidence="2">HDIG domain-containing protein</fullName>
    </submittedName>
</protein>
<dbReference type="PANTHER" id="PTHR33525:SF3">
    <property type="entry name" value="RIBONUCLEASE Y"/>
    <property type="match status" value="1"/>
</dbReference>
<sequence length="424" mass="46129">MAIVSIDNLAAGMVLASDLKGSGGRMLLPAGVELQDNHLKTLKAWGVAEVDVVLEGTEFEDVAADSEASEELRAQALDYLHPFFASTDPKQEAIAQLQQIAAKSLARSLAKGKDLPVLPWLEAEIQEPSELAADFWQRQPKQPETLLRGKIELASLPDVYAQIVEVMNSPRSSASDLAEMVSKDTSLSSRMLKLVNSAFYGFPSRIDSIARAVTLIGTSELTTMALGISVVNAFKDIPSNLMSMEGFWRHSIACGVFARLLAGHKVGVSSEQMFIGGLLHDIGRMVMLKQIPQAYAEVIKQARLGQEALVTAERRILGYDHTEVGGLLCQEWRFTKALEEMIRFHHLPGAGRYGLGCCMIHLADILAKVHFVGQSECGCVMISPLQPRAWAALGISADVLPQIFSQAESQIEDVVTLFLGADED</sequence>
<dbReference type="PANTHER" id="PTHR33525">
    <property type="match status" value="1"/>
</dbReference>
<dbReference type="SUPFAM" id="SSF109604">
    <property type="entry name" value="HD-domain/PDEase-like"/>
    <property type="match status" value="1"/>
</dbReference>
<keyword evidence="3" id="KW-1185">Reference proteome</keyword>
<dbReference type="STRING" id="1122189.SAMN02745165_01757"/>
<dbReference type="CDD" id="cd00077">
    <property type="entry name" value="HDc"/>
    <property type="match status" value="1"/>
</dbReference>
<evidence type="ECO:0000313" key="3">
    <source>
        <dbReference type="Proteomes" id="UP000184171"/>
    </source>
</evidence>
<dbReference type="AlphaFoldDB" id="A0A1M6HAQ1"/>
<dbReference type="Gene3D" id="1.10.3210.10">
    <property type="entry name" value="Hypothetical protein af1432"/>
    <property type="match status" value="1"/>
</dbReference>
<reference evidence="2 3" key="1">
    <citation type="submission" date="2016-11" db="EMBL/GenBank/DDBJ databases">
        <authorList>
            <person name="Jaros S."/>
            <person name="Januszkiewicz K."/>
            <person name="Wedrychowicz H."/>
        </authorList>
    </citation>
    <scope>NUCLEOTIDE SEQUENCE [LARGE SCALE GENOMIC DNA]</scope>
    <source>
        <strain evidence="2 3">DSM 5091</strain>
    </source>
</reference>
<evidence type="ECO:0000313" key="2">
    <source>
        <dbReference type="EMBL" id="SHJ19193.1"/>
    </source>
</evidence>
<dbReference type="InterPro" id="IPR006675">
    <property type="entry name" value="HDIG_dom"/>
</dbReference>
<dbReference type="Pfam" id="PF08668">
    <property type="entry name" value="HDOD"/>
    <property type="match status" value="1"/>
</dbReference>
<dbReference type="InterPro" id="IPR052340">
    <property type="entry name" value="RNase_Y/CdgJ"/>
</dbReference>
<feature type="domain" description="HDOD" evidence="1">
    <location>
        <begin position="153"/>
        <end position="348"/>
    </location>
</feature>
<dbReference type="InterPro" id="IPR003607">
    <property type="entry name" value="HD/PDEase_dom"/>
</dbReference>
<dbReference type="OrthoDB" id="9803649at2"/>
<organism evidence="2 3">
    <name type="scientific">Malonomonas rubra DSM 5091</name>
    <dbReference type="NCBI Taxonomy" id="1122189"/>
    <lineage>
        <taxon>Bacteria</taxon>
        <taxon>Pseudomonadati</taxon>
        <taxon>Thermodesulfobacteriota</taxon>
        <taxon>Desulfuromonadia</taxon>
        <taxon>Desulfuromonadales</taxon>
        <taxon>Geopsychrobacteraceae</taxon>
        <taxon>Malonomonas</taxon>
    </lineage>
</organism>
<proteinExistence type="predicted"/>
<gene>
    <name evidence="2" type="ORF">SAMN02745165_01757</name>
</gene>
<dbReference type="PROSITE" id="PS51833">
    <property type="entry name" value="HDOD"/>
    <property type="match status" value="1"/>
</dbReference>
<dbReference type="EMBL" id="FQZT01000005">
    <property type="protein sequence ID" value="SHJ19193.1"/>
    <property type="molecule type" value="Genomic_DNA"/>
</dbReference>
<name>A0A1M6HAQ1_MALRU</name>
<dbReference type="InterPro" id="IPR013976">
    <property type="entry name" value="HDOD"/>
</dbReference>
<evidence type="ECO:0000259" key="1">
    <source>
        <dbReference type="PROSITE" id="PS51833"/>
    </source>
</evidence>
<dbReference type="Proteomes" id="UP000184171">
    <property type="component" value="Unassembled WGS sequence"/>
</dbReference>
<accession>A0A1M6HAQ1</accession>